<dbReference type="Pfam" id="PF00172">
    <property type="entry name" value="Zn_clus"/>
    <property type="match status" value="1"/>
</dbReference>
<keyword evidence="3" id="KW-0804">Transcription</keyword>
<dbReference type="SMART" id="SM00066">
    <property type="entry name" value="GAL4"/>
    <property type="match status" value="1"/>
</dbReference>
<dbReference type="SUPFAM" id="SSF57701">
    <property type="entry name" value="Zn2/Cys6 DNA-binding domain"/>
    <property type="match status" value="1"/>
</dbReference>
<keyword evidence="2" id="KW-0238">DNA-binding</keyword>
<dbReference type="InterPro" id="IPR001138">
    <property type="entry name" value="Zn2Cys6_DnaBD"/>
</dbReference>
<keyword evidence="1" id="KW-0805">Transcription regulation</keyword>
<protein>
    <recommendedName>
        <fullName evidence="5">Zn(2)-C6 fungal-type domain-containing protein</fullName>
    </recommendedName>
</protein>
<proteinExistence type="predicted"/>
<evidence type="ECO:0000256" key="4">
    <source>
        <dbReference type="ARBA" id="ARBA00023242"/>
    </source>
</evidence>
<feature type="domain" description="Zn(2)-C6 fungal-type" evidence="5">
    <location>
        <begin position="33"/>
        <end position="62"/>
    </location>
</feature>
<organism evidence="6 7">
    <name type="scientific">Aspergillus keveii</name>
    <dbReference type="NCBI Taxonomy" id="714993"/>
    <lineage>
        <taxon>Eukaryota</taxon>
        <taxon>Fungi</taxon>
        <taxon>Dikarya</taxon>
        <taxon>Ascomycota</taxon>
        <taxon>Pezizomycotina</taxon>
        <taxon>Eurotiomycetes</taxon>
        <taxon>Eurotiomycetidae</taxon>
        <taxon>Eurotiales</taxon>
        <taxon>Aspergillaceae</taxon>
        <taxon>Aspergillus</taxon>
        <taxon>Aspergillus subgen. Nidulantes</taxon>
    </lineage>
</organism>
<dbReference type="EMBL" id="JBFTWV010000140">
    <property type="protein sequence ID" value="KAL2785572.1"/>
    <property type="molecule type" value="Genomic_DNA"/>
</dbReference>
<dbReference type="PANTHER" id="PTHR47256">
    <property type="entry name" value="ZN(II)2CYS6 TRANSCRIPTION FACTOR (EUROFUNG)-RELATED"/>
    <property type="match status" value="1"/>
</dbReference>
<evidence type="ECO:0000256" key="1">
    <source>
        <dbReference type="ARBA" id="ARBA00023015"/>
    </source>
</evidence>
<keyword evidence="7" id="KW-1185">Reference proteome</keyword>
<evidence type="ECO:0000313" key="7">
    <source>
        <dbReference type="Proteomes" id="UP001610563"/>
    </source>
</evidence>
<feature type="non-terminal residue" evidence="6">
    <location>
        <position position="81"/>
    </location>
</feature>
<dbReference type="InterPro" id="IPR053187">
    <property type="entry name" value="Notoamide_regulator"/>
</dbReference>
<dbReference type="Proteomes" id="UP001610563">
    <property type="component" value="Unassembled WGS sequence"/>
</dbReference>
<gene>
    <name evidence="6" type="ORF">BJX66DRAFT_314484</name>
</gene>
<sequence length="81" mass="8920">MSVQSQRILAPASTAPAPVGLRPIIKRTKVSRACSACQEKRSKCSGGVPCRKCHENGTECLIDLNTDKRRRTLLKQKIDTL</sequence>
<dbReference type="PROSITE" id="PS50048">
    <property type="entry name" value="ZN2_CY6_FUNGAL_2"/>
    <property type="match status" value="1"/>
</dbReference>
<accession>A0ABR4FQN7</accession>
<dbReference type="PANTHER" id="PTHR47256:SF1">
    <property type="entry name" value="ZN(II)2CYS6 TRANSCRIPTION FACTOR (EUROFUNG)"/>
    <property type="match status" value="1"/>
</dbReference>
<name>A0ABR4FQN7_9EURO</name>
<reference evidence="6 7" key="1">
    <citation type="submission" date="2024-07" db="EMBL/GenBank/DDBJ databases">
        <title>Section-level genome sequencing and comparative genomics of Aspergillus sections Usti and Cavernicolus.</title>
        <authorList>
            <consortium name="Lawrence Berkeley National Laboratory"/>
            <person name="Nybo J.L."/>
            <person name="Vesth T.C."/>
            <person name="Theobald S."/>
            <person name="Frisvad J.C."/>
            <person name="Larsen T.O."/>
            <person name="Kjaerboelling I."/>
            <person name="Rothschild-Mancinelli K."/>
            <person name="Lyhne E.K."/>
            <person name="Kogle M.E."/>
            <person name="Barry K."/>
            <person name="Clum A."/>
            <person name="Na H."/>
            <person name="Ledsgaard L."/>
            <person name="Lin J."/>
            <person name="Lipzen A."/>
            <person name="Kuo A."/>
            <person name="Riley R."/>
            <person name="Mondo S."/>
            <person name="Labutti K."/>
            <person name="Haridas S."/>
            <person name="Pangalinan J."/>
            <person name="Salamov A.A."/>
            <person name="Simmons B.A."/>
            <person name="Magnuson J.K."/>
            <person name="Chen J."/>
            <person name="Drula E."/>
            <person name="Henrissat B."/>
            <person name="Wiebenga A."/>
            <person name="Lubbers R.J."/>
            <person name="Gomes A.C."/>
            <person name="Makela M.R."/>
            <person name="Stajich J."/>
            <person name="Grigoriev I.V."/>
            <person name="Mortensen U.H."/>
            <person name="De Vries R.P."/>
            <person name="Baker S.E."/>
            <person name="Andersen M.R."/>
        </authorList>
    </citation>
    <scope>NUCLEOTIDE SEQUENCE [LARGE SCALE GENOMIC DNA]</scope>
    <source>
        <strain evidence="6 7">CBS 209.92</strain>
    </source>
</reference>
<evidence type="ECO:0000259" key="5">
    <source>
        <dbReference type="PROSITE" id="PS50048"/>
    </source>
</evidence>
<dbReference type="InterPro" id="IPR036864">
    <property type="entry name" value="Zn2-C6_fun-type_DNA-bd_sf"/>
</dbReference>
<evidence type="ECO:0000256" key="2">
    <source>
        <dbReference type="ARBA" id="ARBA00023125"/>
    </source>
</evidence>
<evidence type="ECO:0000256" key="3">
    <source>
        <dbReference type="ARBA" id="ARBA00023163"/>
    </source>
</evidence>
<keyword evidence="4" id="KW-0539">Nucleus</keyword>
<evidence type="ECO:0000313" key="6">
    <source>
        <dbReference type="EMBL" id="KAL2785572.1"/>
    </source>
</evidence>
<dbReference type="Gene3D" id="4.10.240.10">
    <property type="entry name" value="Zn(2)-C6 fungal-type DNA-binding domain"/>
    <property type="match status" value="1"/>
</dbReference>
<comment type="caution">
    <text evidence="6">The sequence shown here is derived from an EMBL/GenBank/DDBJ whole genome shotgun (WGS) entry which is preliminary data.</text>
</comment>